<accession>A0A239MFI7</accession>
<gene>
    <name evidence="1" type="ORF">SAMN05421757_11729</name>
</gene>
<dbReference type="AlphaFoldDB" id="A0A239MFI7"/>
<organism evidence="1 2">
    <name type="scientific">Tropicimonas sediminicola</name>
    <dbReference type="NCBI Taxonomy" id="1031541"/>
    <lineage>
        <taxon>Bacteria</taxon>
        <taxon>Pseudomonadati</taxon>
        <taxon>Pseudomonadota</taxon>
        <taxon>Alphaproteobacteria</taxon>
        <taxon>Rhodobacterales</taxon>
        <taxon>Roseobacteraceae</taxon>
        <taxon>Tropicimonas</taxon>
    </lineage>
</organism>
<dbReference type="Proteomes" id="UP000198426">
    <property type="component" value="Unassembled WGS sequence"/>
</dbReference>
<protein>
    <submittedName>
        <fullName evidence="1">Uncharacterized protein</fullName>
    </submittedName>
</protein>
<proteinExistence type="predicted"/>
<name>A0A239MFI7_9RHOB</name>
<keyword evidence="2" id="KW-1185">Reference proteome</keyword>
<dbReference type="EMBL" id="FZOY01000017">
    <property type="protein sequence ID" value="SNT40892.1"/>
    <property type="molecule type" value="Genomic_DNA"/>
</dbReference>
<sequence>MISPQFIGYVLEFRDHGAESQSLVYWVPGRTGINSFYDSIRSIREARLWGPGFGNREICKFD</sequence>
<evidence type="ECO:0000313" key="1">
    <source>
        <dbReference type="EMBL" id="SNT40892.1"/>
    </source>
</evidence>
<evidence type="ECO:0000313" key="2">
    <source>
        <dbReference type="Proteomes" id="UP000198426"/>
    </source>
</evidence>
<reference evidence="1 2" key="1">
    <citation type="submission" date="2017-06" db="EMBL/GenBank/DDBJ databases">
        <authorList>
            <person name="Kim H.J."/>
            <person name="Triplett B.A."/>
        </authorList>
    </citation>
    <scope>NUCLEOTIDE SEQUENCE [LARGE SCALE GENOMIC DNA]</scope>
    <source>
        <strain evidence="1 2">DSM 29339</strain>
    </source>
</reference>